<dbReference type="InterPro" id="IPR052646">
    <property type="entry name" value="Peroxisomal_PEX28-32"/>
</dbReference>
<proteinExistence type="predicted"/>
<dbReference type="GO" id="GO:0005778">
    <property type="term" value="C:peroxisomal membrane"/>
    <property type="evidence" value="ECO:0007669"/>
    <property type="project" value="TreeGrafter"/>
</dbReference>
<feature type="region of interest" description="Disordered" evidence="1">
    <location>
        <begin position="1"/>
        <end position="21"/>
    </location>
</feature>
<dbReference type="EMBL" id="LAVV01007325">
    <property type="protein sequence ID" value="KNZ56301.1"/>
    <property type="molecule type" value="Genomic_DNA"/>
</dbReference>
<dbReference type="Proteomes" id="UP000037035">
    <property type="component" value="Unassembled WGS sequence"/>
</dbReference>
<dbReference type="STRING" id="27349.A0A0L6V682"/>
<gene>
    <name evidence="2" type="ORF">VP01_243g11</name>
</gene>
<dbReference type="VEuPathDB" id="FungiDB:VP01_243g11"/>
<protein>
    <recommendedName>
        <fullName evidence="4">Peroxin/Ferlin domain-containing protein</fullName>
    </recommendedName>
</protein>
<evidence type="ECO:0000313" key="3">
    <source>
        <dbReference type="Proteomes" id="UP000037035"/>
    </source>
</evidence>
<feature type="region of interest" description="Disordered" evidence="1">
    <location>
        <begin position="105"/>
        <end position="124"/>
    </location>
</feature>
<reference evidence="2 3" key="1">
    <citation type="submission" date="2015-08" db="EMBL/GenBank/DDBJ databases">
        <title>Next Generation Sequencing and Analysis of the Genome of Puccinia sorghi L Schw, the Causal Agent of Maize Common Rust.</title>
        <authorList>
            <person name="Rochi L."/>
            <person name="Burguener G."/>
            <person name="Darino M."/>
            <person name="Turjanski A."/>
            <person name="Kreff E."/>
            <person name="Dieguez M.J."/>
            <person name="Sacco F."/>
        </authorList>
    </citation>
    <scope>NUCLEOTIDE SEQUENCE [LARGE SCALE GENOMIC DNA]</scope>
    <source>
        <strain evidence="2 3">RO10H11247</strain>
    </source>
</reference>
<sequence length="167" mass="19212">MPSSRCYSENKQPSVHLNHSHNGTEVVDVRIRITIIEHQRWRQDTGWSGEMTALDKETVGGRWTDEAGLEVREKTRGELVRLPTSSAEEGWWWRWVEPGWTIVGGGRKGSDDGGETGQEMGPTDSDGWAYFDHRWRPLSSPSFFAFTRKRRWSRLAIRQSRPTSKSP</sequence>
<keyword evidence="3" id="KW-1185">Reference proteome</keyword>
<dbReference type="PANTHER" id="PTHR31679:SF2">
    <property type="entry name" value="PEROXISOMAL MEMBRANE PROTEIN PEX30-RELATED"/>
    <property type="match status" value="1"/>
</dbReference>
<evidence type="ECO:0008006" key="4">
    <source>
        <dbReference type="Google" id="ProtNLM"/>
    </source>
</evidence>
<name>A0A0L6V682_9BASI</name>
<evidence type="ECO:0000313" key="2">
    <source>
        <dbReference type="EMBL" id="KNZ56301.1"/>
    </source>
</evidence>
<dbReference type="AlphaFoldDB" id="A0A0L6V682"/>
<dbReference type="GO" id="GO:0007031">
    <property type="term" value="P:peroxisome organization"/>
    <property type="evidence" value="ECO:0007669"/>
    <property type="project" value="TreeGrafter"/>
</dbReference>
<dbReference type="OrthoDB" id="2505878at2759"/>
<dbReference type="PANTHER" id="PTHR31679">
    <property type="entry name" value="PEROXISOMAL MEMBRANE PROTEIN PEX30-RELATED"/>
    <property type="match status" value="1"/>
</dbReference>
<accession>A0A0L6V682</accession>
<organism evidence="2 3">
    <name type="scientific">Puccinia sorghi</name>
    <dbReference type="NCBI Taxonomy" id="27349"/>
    <lineage>
        <taxon>Eukaryota</taxon>
        <taxon>Fungi</taxon>
        <taxon>Dikarya</taxon>
        <taxon>Basidiomycota</taxon>
        <taxon>Pucciniomycotina</taxon>
        <taxon>Pucciniomycetes</taxon>
        <taxon>Pucciniales</taxon>
        <taxon>Pucciniaceae</taxon>
        <taxon>Puccinia</taxon>
    </lineage>
</organism>
<evidence type="ECO:0000256" key="1">
    <source>
        <dbReference type="SAM" id="MobiDB-lite"/>
    </source>
</evidence>
<comment type="caution">
    <text evidence="2">The sequence shown here is derived from an EMBL/GenBank/DDBJ whole genome shotgun (WGS) entry which is preliminary data.</text>
</comment>